<dbReference type="AlphaFoldDB" id="U1GYQ6"/>
<name>U1GYQ6_TRESO</name>
<accession>U1GYQ6</accession>
<protein>
    <submittedName>
        <fullName evidence="1">SH3 domain protein</fullName>
    </submittedName>
</protein>
<proteinExistence type="predicted"/>
<evidence type="ECO:0000313" key="3">
    <source>
        <dbReference type="Proteomes" id="UP000016412"/>
    </source>
</evidence>
<organism evidence="1 3">
    <name type="scientific">Treponema socranskii subsp. socranskii VPI DR56BR1116 = ATCC 35536</name>
    <dbReference type="NCBI Taxonomy" id="1125725"/>
    <lineage>
        <taxon>Bacteria</taxon>
        <taxon>Pseudomonadati</taxon>
        <taxon>Spirochaetota</taxon>
        <taxon>Spirochaetia</taxon>
        <taxon>Spirochaetales</taxon>
        <taxon>Treponemataceae</taxon>
        <taxon>Treponema</taxon>
    </lineage>
</organism>
<sequence>MQANIGGSEKIKKVQVKSKNQIMAVKIPAVLRADPSMEKGTPMLKAATGSRVQIIKVGKKQTIDNIESNWVKVKFLDGAKKVTGKDISPDTVGWLFGGYLE</sequence>
<evidence type="ECO:0000313" key="2">
    <source>
        <dbReference type="EMBL" id="ERK02598.1"/>
    </source>
</evidence>
<evidence type="ECO:0000313" key="4">
    <source>
        <dbReference type="Proteomes" id="UP000016646"/>
    </source>
</evidence>
<dbReference type="Proteomes" id="UP000016646">
    <property type="component" value="Unassembled WGS sequence"/>
</dbReference>
<gene>
    <name evidence="2" type="ORF">HMPREF0860_0153</name>
    <name evidence="1" type="ORF">HMPREF1325_2400</name>
</gene>
<dbReference type="EMBL" id="AVQI01000050">
    <property type="protein sequence ID" value="ERK02598.1"/>
    <property type="molecule type" value="Genomic_DNA"/>
</dbReference>
<evidence type="ECO:0000313" key="1">
    <source>
        <dbReference type="EMBL" id="ERF61664.1"/>
    </source>
</evidence>
<dbReference type="PATRIC" id="fig|1125725.3.peg.470"/>
<dbReference type="STRING" id="1125725.HMPREF1325_2400"/>
<keyword evidence="4" id="KW-1185">Reference proteome</keyword>
<reference evidence="3 4" key="1">
    <citation type="submission" date="2013-08" db="EMBL/GenBank/DDBJ databases">
        <authorList>
            <person name="Durkin A.S."/>
            <person name="Haft D.R."/>
            <person name="McCorrison J."/>
            <person name="Torralba M."/>
            <person name="Gillis M."/>
            <person name="Haft D.H."/>
            <person name="Methe B."/>
            <person name="Sutton G."/>
            <person name="Nelson K.E."/>
        </authorList>
    </citation>
    <scope>NUCLEOTIDE SEQUENCE [LARGE SCALE GENOMIC DNA]</scope>
    <source>
        <strain evidence="2 4">ATCC 35536</strain>
        <strain evidence="1 3">VPI DR56BR1116</strain>
    </source>
</reference>
<comment type="caution">
    <text evidence="1">The sequence shown here is derived from an EMBL/GenBank/DDBJ whole genome shotgun (WGS) entry which is preliminary data.</text>
</comment>
<dbReference type="RefSeq" id="WP_021329540.1">
    <property type="nucleotide sequence ID" value="NZ_AUZJ01000009.1"/>
</dbReference>
<dbReference type="EMBL" id="AUZJ01000009">
    <property type="protein sequence ID" value="ERF61664.1"/>
    <property type="molecule type" value="Genomic_DNA"/>
</dbReference>
<dbReference type="Proteomes" id="UP000016412">
    <property type="component" value="Unassembled WGS sequence"/>
</dbReference>
<dbReference type="OrthoDB" id="317179at2"/>